<feature type="transmembrane region" description="Helical" evidence="1">
    <location>
        <begin position="82"/>
        <end position="100"/>
    </location>
</feature>
<dbReference type="RefSeq" id="WP_106061047.1">
    <property type="nucleotide sequence ID" value="NZ_PVXQ01000052.1"/>
</dbReference>
<proteinExistence type="predicted"/>
<evidence type="ECO:0000256" key="1">
    <source>
        <dbReference type="SAM" id="Phobius"/>
    </source>
</evidence>
<dbReference type="Proteomes" id="UP000239471">
    <property type="component" value="Unassembled WGS sequence"/>
</dbReference>
<protein>
    <recommendedName>
        <fullName evidence="4">DUF3784 domain-containing protein</fullName>
    </recommendedName>
</protein>
<dbReference type="AlphaFoldDB" id="A0A2T0B7R5"/>
<reference evidence="2 3" key="1">
    <citation type="submission" date="2018-03" db="EMBL/GenBank/DDBJ databases">
        <title>Genome sequence of Clostridium vincentii DSM 10228.</title>
        <authorList>
            <person name="Poehlein A."/>
            <person name="Daniel R."/>
        </authorList>
    </citation>
    <scope>NUCLEOTIDE SEQUENCE [LARGE SCALE GENOMIC DNA]</scope>
    <source>
        <strain evidence="2 3">DSM 10228</strain>
    </source>
</reference>
<organism evidence="2 3">
    <name type="scientific">Clostridium vincentii</name>
    <dbReference type="NCBI Taxonomy" id="52704"/>
    <lineage>
        <taxon>Bacteria</taxon>
        <taxon>Bacillati</taxon>
        <taxon>Bacillota</taxon>
        <taxon>Clostridia</taxon>
        <taxon>Eubacteriales</taxon>
        <taxon>Clostridiaceae</taxon>
        <taxon>Clostridium</taxon>
    </lineage>
</organism>
<comment type="caution">
    <text evidence="2">The sequence shown here is derived from an EMBL/GenBank/DDBJ whole genome shotgun (WGS) entry which is preliminary data.</text>
</comment>
<accession>A0A2T0B7R5</accession>
<keyword evidence="1" id="KW-1133">Transmembrane helix</keyword>
<feature type="transmembrane region" description="Helical" evidence="1">
    <location>
        <begin position="52"/>
        <end position="70"/>
    </location>
</feature>
<keyword evidence="1" id="KW-0812">Transmembrane</keyword>
<gene>
    <name evidence="2" type="ORF">CLVI_31750</name>
</gene>
<dbReference type="EMBL" id="PVXQ01000052">
    <property type="protein sequence ID" value="PRR79847.1"/>
    <property type="molecule type" value="Genomic_DNA"/>
</dbReference>
<dbReference type="Pfam" id="PF12650">
    <property type="entry name" value="DUF3784"/>
    <property type="match status" value="1"/>
</dbReference>
<evidence type="ECO:0008006" key="4">
    <source>
        <dbReference type="Google" id="ProtNLM"/>
    </source>
</evidence>
<dbReference type="InterPro" id="IPR017259">
    <property type="entry name" value="UCP037672"/>
</dbReference>
<feature type="transmembrane region" description="Helical" evidence="1">
    <location>
        <begin position="6"/>
        <end position="31"/>
    </location>
</feature>
<evidence type="ECO:0000313" key="2">
    <source>
        <dbReference type="EMBL" id="PRR79847.1"/>
    </source>
</evidence>
<keyword evidence="1" id="KW-0472">Membrane</keyword>
<dbReference type="OrthoDB" id="2082701at2"/>
<evidence type="ECO:0000313" key="3">
    <source>
        <dbReference type="Proteomes" id="UP000239471"/>
    </source>
</evidence>
<keyword evidence="3" id="KW-1185">Reference proteome</keyword>
<name>A0A2T0B7R5_9CLOT</name>
<sequence>MTEEIVGWIVVIIFVIISVLLLSGKGSFLIAGYNTASKEEKEKYNEKKLCRIMGTGFSVITLVVAVNVYFGEAIPSFLKWTMPWGILIPIGFMIVLANTISRSK</sequence>